<keyword evidence="2" id="KW-1185">Reference proteome</keyword>
<dbReference type="OrthoDB" id="7936138at2"/>
<sequence>MSDFNPPRWAALQRELFALLDTAWRRFEELYCAADGSLRYDGRTVGRDGVDDFYEPFFNWPALYTLGGGDDLLDACERHWEGVTAQLAARGMVTDEYENGYDWFHQGESLLFFYNLCAAAPDRFRERALRFAGLFLPGSATGNYDGDRHMMRAPHVGALGPRPGLGEDRPYAASNEGMRKYGLPVRDLQGIRAWEDLAVPGNAQRMADAMNQRLGAGDVPLNLAATSLAANAWLYDHDEKYADFIADYTGAWAARARANFGLIPDNVGPSGSVGELHGGRWYGGHYGWSWPHGLYSVVAPALIAALNHTLVTGSTERLALPRDALAMVSLQARRGPLDPGDCAFYDHWHDRLGTDVDRDLLLMPYRRDDGGWFDFQPLPPAYPMWLWWAGRSPGDWDRLDELSAASGYDWRTVRGFREKEEAGHEPPWYCYLAGDNPGYPERALAMAIEQVRERLAAIQRHPGPPEDDDIHWWQNLNPVVTEVLTQLIAGAPQQLYNGGLPLALLRWSSGGRPGLPPGVAALVSAITDDGVSVEVVNLGDVPRTLTVSGGGYGEHPIVAVSGPAVVHENQAVLHLAPQSETRLRLTLDRFGAPAHHDRSTT</sequence>
<organism evidence="1 2">
    <name type="scientific">Paractinoplanes atraurantiacus</name>
    <dbReference type="NCBI Taxonomy" id="1036182"/>
    <lineage>
        <taxon>Bacteria</taxon>
        <taxon>Bacillati</taxon>
        <taxon>Actinomycetota</taxon>
        <taxon>Actinomycetes</taxon>
        <taxon>Micromonosporales</taxon>
        <taxon>Micromonosporaceae</taxon>
        <taxon>Paractinoplanes</taxon>
    </lineage>
</organism>
<dbReference type="EMBL" id="OBDY01000024">
    <property type="protein sequence ID" value="SNY62977.1"/>
    <property type="molecule type" value="Genomic_DNA"/>
</dbReference>
<accession>A0A285JT87</accession>
<dbReference type="Pfam" id="PF26099">
    <property type="entry name" value="DUF8034"/>
    <property type="match status" value="1"/>
</dbReference>
<dbReference type="AlphaFoldDB" id="A0A285JT87"/>
<name>A0A285JT87_9ACTN</name>
<reference evidence="1 2" key="1">
    <citation type="submission" date="2017-09" db="EMBL/GenBank/DDBJ databases">
        <authorList>
            <person name="Ehlers B."/>
            <person name="Leendertz F.H."/>
        </authorList>
    </citation>
    <scope>NUCLEOTIDE SEQUENCE [LARGE SCALE GENOMIC DNA]</scope>
    <source>
        <strain evidence="1 2">CGMCC 4.6857</strain>
    </source>
</reference>
<dbReference type="RefSeq" id="WP_097326810.1">
    <property type="nucleotide sequence ID" value="NZ_OBDY01000024.1"/>
</dbReference>
<dbReference type="InterPro" id="IPR058347">
    <property type="entry name" value="DUF8034"/>
</dbReference>
<gene>
    <name evidence="1" type="ORF">SAMN05421748_124129</name>
</gene>
<evidence type="ECO:0000313" key="1">
    <source>
        <dbReference type="EMBL" id="SNY62977.1"/>
    </source>
</evidence>
<proteinExistence type="predicted"/>
<evidence type="ECO:0008006" key="3">
    <source>
        <dbReference type="Google" id="ProtNLM"/>
    </source>
</evidence>
<protein>
    <recommendedName>
        <fullName evidence="3">Linalool dehydratase/isomerase domain-containing protein</fullName>
    </recommendedName>
</protein>
<evidence type="ECO:0000313" key="2">
    <source>
        <dbReference type="Proteomes" id="UP000219612"/>
    </source>
</evidence>
<dbReference type="Proteomes" id="UP000219612">
    <property type="component" value="Unassembled WGS sequence"/>
</dbReference>